<organism evidence="2 3">
    <name type="scientific">Brevibacterium aurantiacum</name>
    <dbReference type="NCBI Taxonomy" id="273384"/>
    <lineage>
        <taxon>Bacteria</taxon>
        <taxon>Bacillati</taxon>
        <taxon>Actinomycetota</taxon>
        <taxon>Actinomycetes</taxon>
        <taxon>Micrococcales</taxon>
        <taxon>Brevibacteriaceae</taxon>
        <taxon>Brevibacterium</taxon>
    </lineage>
</organism>
<dbReference type="AlphaFoldDB" id="A0A3Q9NYH8"/>
<reference evidence="2 3" key="2">
    <citation type="submission" date="2019-01" db="EMBL/GenBank/DDBJ databases">
        <title>Comparative genomic analysis of Brevibacterium aurantiacum sheds light on its evolution and its adaptation to smear-ripened cheeses.</title>
        <authorList>
            <person name="Moineau S."/>
        </authorList>
    </citation>
    <scope>NUCLEOTIDE SEQUENCE [LARGE SCALE GENOMIC DNA]</scope>
    <source>
        <strain evidence="2 3">SMQ-1420</strain>
    </source>
</reference>
<evidence type="ECO:0000313" key="2">
    <source>
        <dbReference type="EMBL" id="AZT98095.1"/>
    </source>
</evidence>
<gene>
    <name evidence="2" type="ORF">CXR27_14645</name>
</gene>
<sequence>MGVLLAPIDRSCASVRDEHEAPHGGGSNYTNPADESPNHAVARSCGGLSTKIRQLVDSNGLPMVALLTAGQAAAEDRLFERARTTTAPTVRLNIVARVTSAP</sequence>
<dbReference type="EMBL" id="CP025334">
    <property type="protein sequence ID" value="AZT98095.1"/>
    <property type="molecule type" value="Genomic_DNA"/>
</dbReference>
<name>A0A3Q9NYH8_BREAU</name>
<evidence type="ECO:0000313" key="3">
    <source>
        <dbReference type="Proteomes" id="UP000282731"/>
    </source>
</evidence>
<dbReference type="Proteomes" id="UP000282731">
    <property type="component" value="Chromosome"/>
</dbReference>
<accession>A0A3Q9NYH8</accession>
<reference evidence="2 3" key="1">
    <citation type="submission" date="2017-12" db="EMBL/GenBank/DDBJ databases">
        <authorList>
            <person name="Levesque S."/>
        </authorList>
    </citation>
    <scope>NUCLEOTIDE SEQUENCE [LARGE SCALE GENOMIC DNA]</scope>
    <source>
        <strain evidence="2 3">SMQ-1420</strain>
    </source>
</reference>
<evidence type="ECO:0000256" key="1">
    <source>
        <dbReference type="SAM" id="MobiDB-lite"/>
    </source>
</evidence>
<feature type="region of interest" description="Disordered" evidence="1">
    <location>
        <begin position="13"/>
        <end position="42"/>
    </location>
</feature>
<protein>
    <submittedName>
        <fullName evidence="2">Uncharacterized protein</fullName>
    </submittedName>
</protein>
<proteinExistence type="predicted"/>